<dbReference type="STRING" id="133412.A0A1R1YHB2"/>
<proteinExistence type="predicted"/>
<dbReference type="InterPro" id="IPR001452">
    <property type="entry name" value="SH3_domain"/>
</dbReference>
<dbReference type="OrthoDB" id="196165at2759"/>
<reference evidence="5 6" key="1">
    <citation type="submission" date="2017-01" db="EMBL/GenBank/DDBJ databases">
        <authorList>
            <person name="Mah S.A."/>
            <person name="Swanson W.J."/>
            <person name="Moy G.W."/>
            <person name="Vacquier V.D."/>
        </authorList>
    </citation>
    <scope>NUCLEOTIDE SEQUENCE [LARGE SCALE GENOMIC DNA]</scope>
    <source>
        <strain evidence="5 6">GSMNP</strain>
    </source>
</reference>
<sequence>MASITTFNPDLKSGFTYPTKDSKNSQNSTSIDSITNTLNDFSKQIFHNSNSFSSHNNHDSFQNTQFDVRENVFKKPISPENVDYLDYEDEYDQEIEELIIESELLESEEMLDFSKHYSIYNLNQTNSGEVSVKRNDSLSIINDTDSDWWLVQVERTQDTGYLQVDNIEILSHTVPSDPAPETQSSNSKPKKQVSFSNENDTRLIEYDTDNESDYNDAEYIQKVEAHKSEQFGFKEYLLSTDSDLYSFGTPESENWADSVIEHGFLSAFGHSNQSPNTDLLPNSFSSAVNNPDQETLPNSTSNSIIYNVENNQPVKENKNTIQSGEFNNKNNSNITPSTDINNQSPYENSITKASENGECYDTFSKTEDIASSANSISFNAVSDTVANITDNIAQTEYTPTYEKLIQNPLGITSAPLSSTFDSNRVSINAQNLKYTNVNNELSDNYNQYESASQSRCIDMKNPKYINFDKIKSKDPNNYCSPNINYNDNDNDVSYNKLYLHKSTCRNKSLATSFNSSSASLSSINSIITESTVGLGTPKISTDNFKSNEILIYSTFYGFSSDPISYPCRTYKLDDTITHVIDELMNEISVSKSNYTKISHSKHLAYTPEYIHISTTFSDTFLKISYNDFYENVKLRKQSTLSWAINKLNDQIFHYSSNYSSENSLDTASEPFTKLSTRPSNNFDTLNKFNSLTFSFYSSERQNLSHNVDDLSFNKTYEKKVAKIDDITISSQQTKENNSFDSPSIGYHISTISQVATDQPKNLTQPTLSKSFNNSTNFNGQKVLGLESMGLIKQLQYSTLNNSSSKKPIDFGTSCNVFSSPSSSIYSESSQTESIHSVSEINDVESIASERGSFDYSNFSLNDENFSDNSINSQSCYDSIDIFGDQDELDDLSSTFIPTFNSKSNLQYSEISLISQKKDSINENIAKTNFVDYNTLNRPDDNIPKITNKYSNTSSNISDKTSNNENFDSKMSLIQSSKAPVKVEFQENFITNSDLETNSKSSINDHSDYIVDSYYTGETELIEISNVERPDQFDDGSRLYNSHRSKYNDDLIDLLTDRGSSDIQSVDLNGNFGRVNSVESSKTSSIILSNSCQEISYPRIPVGENTFSSSVDFTQNKKLNEQLPIIDNKKIKVRSILTNEGLMEERRNRRSNKMGALSLNKTSSIPIMNTFAPKRQPIKLQISGNANQSMDMRLTLKRTIKLKSSAKDSSKNNLKRLSLSLLSQPKKITDEANLSSPNDLNSAHSCSSLQIFGSTASESPVFQKEEVFGSSQSLNSGFFNSSIDSTYPDQSLSTSYSQNINSDTNYYDYNFNINRIRDLDVPFDTWISLVNGSCAYTHETSINVPLNYVNLLKEFLDGQGSNSVIGSLISSSSNLEDRINDLDVLSSSDFLSPRFENRYSGEQDSFNNSKIISELLQSSSGNAIKGVYESVTELGGKIISLETELNFIASLLIGL</sequence>
<evidence type="ECO:0000256" key="3">
    <source>
        <dbReference type="SAM" id="MobiDB-lite"/>
    </source>
</evidence>
<dbReference type="Pfam" id="PF00018">
    <property type="entry name" value="SH3_1"/>
    <property type="match status" value="1"/>
</dbReference>
<feature type="region of interest" description="Disordered" evidence="3">
    <location>
        <begin position="321"/>
        <end position="345"/>
    </location>
</feature>
<keyword evidence="6" id="KW-1185">Reference proteome</keyword>
<evidence type="ECO:0000256" key="1">
    <source>
        <dbReference type="ARBA" id="ARBA00022443"/>
    </source>
</evidence>
<organism evidence="5 6">
    <name type="scientific">Smittium culicis</name>
    <dbReference type="NCBI Taxonomy" id="133412"/>
    <lineage>
        <taxon>Eukaryota</taxon>
        <taxon>Fungi</taxon>
        <taxon>Fungi incertae sedis</taxon>
        <taxon>Zoopagomycota</taxon>
        <taxon>Kickxellomycotina</taxon>
        <taxon>Harpellomycetes</taxon>
        <taxon>Harpellales</taxon>
        <taxon>Legeriomycetaceae</taxon>
        <taxon>Smittium</taxon>
    </lineage>
</organism>
<accession>A0A1R1YHB2</accession>
<dbReference type="InterPro" id="IPR036028">
    <property type="entry name" value="SH3-like_dom_sf"/>
</dbReference>
<dbReference type="SUPFAM" id="SSF50044">
    <property type="entry name" value="SH3-domain"/>
    <property type="match status" value="1"/>
</dbReference>
<keyword evidence="1 2" id="KW-0728">SH3 domain</keyword>
<evidence type="ECO:0000256" key="2">
    <source>
        <dbReference type="PROSITE-ProRule" id="PRU00192"/>
    </source>
</evidence>
<feature type="compositionally biased region" description="Polar residues" evidence="3">
    <location>
        <begin position="181"/>
        <end position="198"/>
    </location>
</feature>
<evidence type="ECO:0000313" key="5">
    <source>
        <dbReference type="EMBL" id="OMJ26106.1"/>
    </source>
</evidence>
<dbReference type="EMBL" id="LSSN01000068">
    <property type="protein sequence ID" value="OMJ26106.1"/>
    <property type="molecule type" value="Genomic_DNA"/>
</dbReference>
<dbReference type="Gene3D" id="2.30.30.40">
    <property type="entry name" value="SH3 Domains"/>
    <property type="match status" value="1"/>
</dbReference>
<comment type="caution">
    <text evidence="5">The sequence shown here is derived from an EMBL/GenBank/DDBJ whole genome shotgun (WGS) entry which is preliminary data.</text>
</comment>
<evidence type="ECO:0000313" key="6">
    <source>
        <dbReference type="Proteomes" id="UP000187283"/>
    </source>
</evidence>
<dbReference type="PROSITE" id="PS50002">
    <property type="entry name" value="SH3"/>
    <property type="match status" value="1"/>
</dbReference>
<gene>
    <name evidence="5" type="ORF">AYI70_g436</name>
</gene>
<feature type="domain" description="SH3" evidence="4">
    <location>
        <begin position="111"/>
        <end position="172"/>
    </location>
</feature>
<feature type="region of interest" description="Disordered" evidence="3">
    <location>
        <begin position="173"/>
        <end position="200"/>
    </location>
</feature>
<dbReference type="Proteomes" id="UP000187283">
    <property type="component" value="Unassembled WGS sequence"/>
</dbReference>
<evidence type="ECO:0000259" key="4">
    <source>
        <dbReference type="PROSITE" id="PS50002"/>
    </source>
</evidence>
<name>A0A1R1YHB2_9FUNG</name>
<protein>
    <recommendedName>
        <fullName evidence="4">SH3 domain-containing protein</fullName>
    </recommendedName>
</protein>